<feature type="signal peptide" evidence="12">
    <location>
        <begin position="1"/>
        <end position="24"/>
    </location>
</feature>
<evidence type="ECO:0000256" key="10">
    <source>
        <dbReference type="PROSITE-ProRule" id="PRU01360"/>
    </source>
</evidence>
<dbReference type="PANTHER" id="PTHR32552:SF84">
    <property type="entry name" value="TONB-DEPENDENT RECEPTOR-RELATED"/>
    <property type="match status" value="1"/>
</dbReference>
<dbReference type="Pfam" id="PF00593">
    <property type="entry name" value="TonB_dep_Rec_b-barrel"/>
    <property type="match status" value="1"/>
</dbReference>
<evidence type="ECO:0000256" key="2">
    <source>
        <dbReference type="ARBA" id="ARBA00009810"/>
    </source>
</evidence>
<feature type="domain" description="TonB-dependent receptor-like beta-barrel" evidence="13">
    <location>
        <begin position="262"/>
        <end position="677"/>
    </location>
</feature>
<accession>A0A5E4RNP1</accession>
<dbReference type="EMBL" id="CABPRW010000001">
    <property type="protein sequence ID" value="VVD64114.1"/>
    <property type="molecule type" value="Genomic_DNA"/>
</dbReference>
<dbReference type="NCBIfam" id="TIGR01783">
    <property type="entry name" value="TonB-siderophor"/>
    <property type="match status" value="1"/>
</dbReference>
<dbReference type="PANTHER" id="PTHR32552">
    <property type="entry name" value="FERRICHROME IRON RECEPTOR-RELATED"/>
    <property type="match status" value="1"/>
</dbReference>
<keyword evidence="6 11" id="KW-0798">TonB box</keyword>
<evidence type="ECO:0000256" key="8">
    <source>
        <dbReference type="ARBA" id="ARBA00023170"/>
    </source>
</evidence>
<dbReference type="CDD" id="cd01347">
    <property type="entry name" value="ligand_gated_channel"/>
    <property type="match status" value="1"/>
</dbReference>
<feature type="domain" description="TonB-dependent receptor plug" evidence="14">
    <location>
        <begin position="64"/>
        <end position="167"/>
    </location>
</feature>
<dbReference type="AlphaFoldDB" id="A0A5E4RNP1"/>
<proteinExistence type="inferred from homology"/>
<dbReference type="InterPro" id="IPR010105">
    <property type="entry name" value="TonB_sidphr_rcpt"/>
</dbReference>
<evidence type="ECO:0000256" key="1">
    <source>
        <dbReference type="ARBA" id="ARBA00004571"/>
    </source>
</evidence>
<keyword evidence="9 10" id="KW-0998">Cell outer membrane</keyword>
<protein>
    <submittedName>
        <fullName evidence="15">TonB-dependent receptor</fullName>
    </submittedName>
</protein>
<dbReference type="GO" id="GO:0038023">
    <property type="term" value="F:signaling receptor activity"/>
    <property type="evidence" value="ECO:0007669"/>
    <property type="project" value="InterPro"/>
</dbReference>
<dbReference type="SUPFAM" id="SSF56935">
    <property type="entry name" value="Porins"/>
    <property type="match status" value="1"/>
</dbReference>
<dbReference type="OrthoDB" id="127311at2"/>
<dbReference type="RefSeq" id="WP_150598427.1">
    <property type="nucleotide sequence ID" value="NZ_CABPRW010000001.1"/>
</dbReference>
<dbReference type="Proteomes" id="UP000382577">
    <property type="component" value="Unassembled WGS sequence"/>
</dbReference>
<comment type="subcellular location">
    <subcellularLocation>
        <location evidence="1 10">Cell outer membrane</location>
        <topology evidence="1 10">Multi-pass membrane protein</topology>
    </subcellularLocation>
</comment>
<dbReference type="InterPro" id="IPR012910">
    <property type="entry name" value="Plug_dom"/>
</dbReference>
<evidence type="ECO:0000256" key="5">
    <source>
        <dbReference type="ARBA" id="ARBA00022692"/>
    </source>
</evidence>
<evidence type="ECO:0000256" key="6">
    <source>
        <dbReference type="ARBA" id="ARBA00023077"/>
    </source>
</evidence>
<comment type="similarity">
    <text evidence="2 10 11">Belongs to the TonB-dependent receptor family.</text>
</comment>
<reference evidence="15 16" key="1">
    <citation type="submission" date="2019-08" db="EMBL/GenBank/DDBJ databases">
        <authorList>
            <person name="Peeters C."/>
        </authorList>
    </citation>
    <scope>NUCLEOTIDE SEQUENCE [LARGE SCALE GENOMIC DNA]</scope>
    <source>
        <strain evidence="15 16">LMG 31113</strain>
    </source>
</reference>
<keyword evidence="7 10" id="KW-0472">Membrane</keyword>
<dbReference type="Gene3D" id="2.170.130.10">
    <property type="entry name" value="TonB-dependent receptor, plug domain"/>
    <property type="match status" value="1"/>
</dbReference>
<dbReference type="InterPro" id="IPR000531">
    <property type="entry name" value="Beta-barrel_TonB"/>
</dbReference>
<evidence type="ECO:0000313" key="16">
    <source>
        <dbReference type="Proteomes" id="UP000382577"/>
    </source>
</evidence>
<keyword evidence="8 15" id="KW-0675">Receptor</keyword>
<evidence type="ECO:0000259" key="13">
    <source>
        <dbReference type="Pfam" id="PF00593"/>
    </source>
</evidence>
<dbReference type="Gene3D" id="2.40.170.20">
    <property type="entry name" value="TonB-dependent receptor, beta-barrel domain"/>
    <property type="match status" value="1"/>
</dbReference>
<name>A0A5E4RNP1_9BURK</name>
<evidence type="ECO:0000256" key="9">
    <source>
        <dbReference type="ARBA" id="ARBA00023237"/>
    </source>
</evidence>
<dbReference type="GO" id="GO:0009279">
    <property type="term" value="C:cell outer membrane"/>
    <property type="evidence" value="ECO:0007669"/>
    <property type="project" value="UniProtKB-SubCell"/>
</dbReference>
<keyword evidence="3 10" id="KW-0813">Transport</keyword>
<evidence type="ECO:0000256" key="7">
    <source>
        <dbReference type="ARBA" id="ARBA00023136"/>
    </source>
</evidence>
<keyword evidence="5 10" id="KW-0812">Transmembrane</keyword>
<sequence>MKTFFPVRTAVAVAISLLCAFAHAADNNGGAAQSVELPATQVQAASVTSLDGPVQTGSRLGLSIKETPASVEIIDRRQLVERGDANIVDAVSRATGINASPHPGNGGSELGARGFVGNASVTQLYDGVRPYGAIGVTFPFDTWSVERIEVLRGPASVIYGEGAIGGVVNIVPRKPEQAPVDNEIQLGIGTEKTGRIAFGSGGAINDKLSYRFDASANRSGNWVDRGDSRNASFSAAVKYDVTPRVSVTASLAEGDQHPMQYFGVPLVGGRLDPATYKKNYNVEDALITYRDSWATLVAAWRPTDDLTITSTLYRMKSKRHWKDAEYYTYLPSSGLVQRSSYTEILHDQAQIGNVTSATLKGHVFGMENTASAGVEFNHTTFQHTNNSPYSGTSLVDLYNPTPGGFINVAGTYPKYRSQANQYAFFAEDRLKVTSRWSVVGGVRYDHASIHRDDLITGAAFSKDLGYTGWRVGTVYDVTAHTSVYGQYSVAADPVSSLLMLTASKAKFDLATGKQIELGVKQDWLDGRVDGTLSVYRIVKNNLLSVDPLNPSQSLQVGQQSSRGVELTLGAQLSRDVRVDLNGTLLRAKYDAFDESVGGVSVSRAGNIPVNVPQQMANLWMSWRVAQAWTASGGLKYVGKRYADTANTLALPSYTTVDLALAWKPRRDLTLTGRVYNVFNRHYVQTAYYNSTQWLLGNDRRAELVMSYRF</sequence>
<dbReference type="Pfam" id="PF07715">
    <property type="entry name" value="Plug"/>
    <property type="match status" value="1"/>
</dbReference>
<evidence type="ECO:0000256" key="4">
    <source>
        <dbReference type="ARBA" id="ARBA00022452"/>
    </source>
</evidence>
<keyword evidence="12" id="KW-0732">Signal</keyword>
<evidence type="ECO:0000259" key="14">
    <source>
        <dbReference type="Pfam" id="PF07715"/>
    </source>
</evidence>
<keyword evidence="4 10" id="KW-1134">Transmembrane beta strand</keyword>
<dbReference type="GO" id="GO:0015344">
    <property type="term" value="F:siderophore uptake transmembrane transporter activity"/>
    <property type="evidence" value="ECO:0007669"/>
    <property type="project" value="TreeGrafter"/>
</dbReference>
<evidence type="ECO:0000256" key="3">
    <source>
        <dbReference type="ARBA" id="ARBA00022448"/>
    </source>
</evidence>
<gene>
    <name evidence="15" type="ORF">PFI31113_00263</name>
</gene>
<dbReference type="InterPro" id="IPR039426">
    <property type="entry name" value="TonB-dep_rcpt-like"/>
</dbReference>
<dbReference type="PROSITE" id="PS52016">
    <property type="entry name" value="TONB_DEPENDENT_REC_3"/>
    <property type="match status" value="1"/>
</dbReference>
<dbReference type="InterPro" id="IPR037066">
    <property type="entry name" value="Plug_dom_sf"/>
</dbReference>
<feature type="chain" id="PRO_5022780819" evidence="12">
    <location>
        <begin position="25"/>
        <end position="709"/>
    </location>
</feature>
<evidence type="ECO:0000256" key="11">
    <source>
        <dbReference type="RuleBase" id="RU003357"/>
    </source>
</evidence>
<evidence type="ECO:0000313" key="15">
    <source>
        <dbReference type="EMBL" id="VVD64114.1"/>
    </source>
</evidence>
<dbReference type="GO" id="GO:0015891">
    <property type="term" value="P:siderophore transport"/>
    <property type="evidence" value="ECO:0007669"/>
    <property type="project" value="InterPro"/>
</dbReference>
<dbReference type="InterPro" id="IPR036942">
    <property type="entry name" value="Beta-barrel_TonB_sf"/>
</dbReference>
<evidence type="ECO:0000256" key="12">
    <source>
        <dbReference type="SAM" id="SignalP"/>
    </source>
</evidence>
<organism evidence="15 16">
    <name type="scientific">Pandoraea fibrosis</name>
    <dbReference type="NCBI Taxonomy" id="1891094"/>
    <lineage>
        <taxon>Bacteria</taxon>
        <taxon>Pseudomonadati</taxon>
        <taxon>Pseudomonadota</taxon>
        <taxon>Betaproteobacteria</taxon>
        <taxon>Burkholderiales</taxon>
        <taxon>Burkholderiaceae</taxon>
        <taxon>Pandoraea</taxon>
    </lineage>
</organism>